<dbReference type="InParanoid" id="A0A1E7F524"/>
<proteinExistence type="predicted"/>
<dbReference type="EMBL" id="KV784361">
    <property type="protein sequence ID" value="OEU13278.1"/>
    <property type="molecule type" value="Genomic_DNA"/>
</dbReference>
<dbReference type="AlphaFoldDB" id="A0A1E7F524"/>
<sequence length="118" mass="13063">MPVQHERNVLIINEEVLYSEQVVLGGSGANYTFTTKDIGSNVSFINQYADIDNSLTVSVVPEDKEIMYLTLTPCGKGRISDHAADDDVSNDFMKIAEITCVKSLSRSHLDIVILKKID</sequence>
<keyword evidence="2" id="KW-1185">Reference proteome</keyword>
<dbReference type="KEGG" id="fcy:FRACYDRAFT_241615"/>
<protein>
    <submittedName>
        <fullName evidence="1">Uncharacterized protein</fullName>
    </submittedName>
</protein>
<evidence type="ECO:0000313" key="1">
    <source>
        <dbReference type="EMBL" id="OEU13278.1"/>
    </source>
</evidence>
<evidence type="ECO:0000313" key="2">
    <source>
        <dbReference type="Proteomes" id="UP000095751"/>
    </source>
</evidence>
<reference evidence="1 2" key="1">
    <citation type="submission" date="2016-09" db="EMBL/GenBank/DDBJ databases">
        <title>Extensive genetic diversity and differential bi-allelic expression allows diatom success in the polar Southern Ocean.</title>
        <authorList>
            <consortium name="DOE Joint Genome Institute"/>
            <person name="Mock T."/>
            <person name="Otillar R.P."/>
            <person name="Strauss J."/>
            <person name="Dupont C."/>
            <person name="Frickenhaus S."/>
            <person name="Maumus F."/>
            <person name="Mcmullan M."/>
            <person name="Sanges R."/>
            <person name="Schmutz J."/>
            <person name="Toseland A."/>
            <person name="Valas R."/>
            <person name="Veluchamy A."/>
            <person name="Ward B.J."/>
            <person name="Allen A."/>
            <person name="Barry K."/>
            <person name="Falciatore A."/>
            <person name="Ferrante M."/>
            <person name="Fortunato A.E."/>
            <person name="Gloeckner G."/>
            <person name="Gruber A."/>
            <person name="Hipkin R."/>
            <person name="Janech M."/>
            <person name="Kroth P."/>
            <person name="Leese F."/>
            <person name="Lindquist E."/>
            <person name="Lyon B.R."/>
            <person name="Martin J."/>
            <person name="Mayer C."/>
            <person name="Parker M."/>
            <person name="Quesneville H."/>
            <person name="Raymond J."/>
            <person name="Uhlig C."/>
            <person name="Valentin K.U."/>
            <person name="Worden A.Z."/>
            <person name="Armbrust E.V."/>
            <person name="Bowler C."/>
            <person name="Green B."/>
            <person name="Moulton V."/>
            <person name="Van Oosterhout C."/>
            <person name="Grigoriev I."/>
        </authorList>
    </citation>
    <scope>NUCLEOTIDE SEQUENCE [LARGE SCALE GENOMIC DNA]</scope>
    <source>
        <strain evidence="1 2">CCMP1102</strain>
    </source>
</reference>
<accession>A0A1E7F524</accession>
<name>A0A1E7F524_9STRA</name>
<organism evidence="1 2">
    <name type="scientific">Fragilariopsis cylindrus CCMP1102</name>
    <dbReference type="NCBI Taxonomy" id="635003"/>
    <lineage>
        <taxon>Eukaryota</taxon>
        <taxon>Sar</taxon>
        <taxon>Stramenopiles</taxon>
        <taxon>Ochrophyta</taxon>
        <taxon>Bacillariophyta</taxon>
        <taxon>Bacillariophyceae</taxon>
        <taxon>Bacillariophycidae</taxon>
        <taxon>Bacillariales</taxon>
        <taxon>Bacillariaceae</taxon>
        <taxon>Fragilariopsis</taxon>
    </lineage>
</organism>
<gene>
    <name evidence="1" type="ORF">FRACYDRAFT_241615</name>
</gene>
<dbReference type="Proteomes" id="UP000095751">
    <property type="component" value="Unassembled WGS sequence"/>
</dbReference>